<accession>R9P167</accession>
<feature type="compositionally biased region" description="Basic and acidic residues" evidence="1">
    <location>
        <begin position="180"/>
        <end position="189"/>
    </location>
</feature>
<sequence>MSGGGNGDHRNESSNGSVRSNASNSGSFKRRSRILMKIIPFARESPSAPPSPALEHTQRYGTFPRIRRKESEERIETLAARFGEMNTELLSPPHSASSMHSTFSSTQSTGARSTPATSPEMTLPDLPSGRGSGSHVRRPKSASSRESVRTLFNSHSNHSLHSKAASQQQQQQQQTTNESEWERMLEAAEYRASWQTSIEHRPRQHQPSPSSKSGATGGTWPKISGPNHQQNGLRLEHMFVDASDDAKGRNYAESSYSGFPLGRNDSGWSVGMSAAGSRQASVGGRPPRSAPNASDLRNVGQAKFGTLPRAKSKRPSTTGSSMRGEPAQFELKPASERSQPADKDVLGTASLGRATTLRKRQIPDAASIWQMGRRRSSGVGLSSTTYGSFSAGGATRMMPTIPQGHSRETSIAETATSTDGYESMPWLGVDPYAQDPADTFPRGYSISHRHDSLASESGGEYLPIRFYTRRESQDDIALLDLTRRRDPSPHQEPQGPIFNLHPFQKTSPARPGLVRSTSSPADEKVDARFFRHADVPEAVTGSEAEDDGALNLDGDGWCRRRSTFSSLLPSPTTGPSQQ</sequence>
<evidence type="ECO:0000256" key="1">
    <source>
        <dbReference type="SAM" id="MobiDB-lite"/>
    </source>
</evidence>
<organism evidence="2 3">
    <name type="scientific">Pseudozyma hubeiensis (strain SY62)</name>
    <name type="common">Yeast</name>
    <dbReference type="NCBI Taxonomy" id="1305764"/>
    <lineage>
        <taxon>Eukaryota</taxon>
        <taxon>Fungi</taxon>
        <taxon>Dikarya</taxon>
        <taxon>Basidiomycota</taxon>
        <taxon>Ustilaginomycotina</taxon>
        <taxon>Ustilaginomycetes</taxon>
        <taxon>Ustilaginales</taxon>
        <taxon>Ustilaginaceae</taxon>
        <taxon>Pseudozyma</taxon>
    </lineage>
</organism>
<name>R9P167_PSEHS</name>
<dbReference type="HOGENOM" id="CLU_011859_0_0_1"/>
<dbReference type="OrthoDB" id="2556486at2759"/>
<keyword evidence="3" id="KW-1185">Reference proteome</keyword>
<feature type="compositionally biased region" description="Basic and acidic residues" evidence="1">
    <location>
        <begin position="333"/>
        <end position="345"/>
    </location>
</feature>
<evidence type="ECO:0000313" key="2">
    <source>
        <dbReference type="EMBL" id="GAC94889.1"/>
    </source>
</evidence>
<dbReference type="eggNOG" id="ENOG502R0ZD">
    <property type="taxonomic scope" value="Eukaryota"/>
</dbReference>
<feature type="compositionally biased region" description="Low complexity" evidence="1">
    <location>
        <begin position="95"/>
        <end position="109"/>
    </location>
</feature>
<proteinExistence type="predicted"/>
<protein>
    <submittedName>
        <fullName evidence="2">Uncharacterized protein</fullName>
    </submittedName>
</protein>
<dbReference type="GeneID" id="24107755"/>
<feature type="compositionally biased region" description="Polar residues" evidence="1">
    <location>
        <begin position="205"/>
        <end position="214"/>
    </location>
</feature>
<feature type="region of interest" description="Disordered" evidence="1">
    <location>
        <begin position="248"/>
        <end position="352"/>
    </location>
</feature>
<reference evidence="3" key="1">
    <citation type="journal article" date="2013" name="Genome Announc.">
        <title>Draft genome sequence of the basidiomycetous yeast-like fungus Pseudozyma hubeiensis SY62, which produces an abundant amount of the biosurfactant mannosylerythritol lipids.</title>
        <authorList>
            <person name="Konishi M."/>
            <person name="Hatada Y."/>
            <person name="Horiuchi J."/>
        </authorList>
    </citation>
    <scope>NUCLEOTIDE SEQUENCE [LARGE SCALE GENOMIC DNA]</scope>
    <source>
        <strain evidence="3">SY62</strain>
    </source>
</reference>
<dbReference type="EMBL" id="DF238786">
    <property type="protein sequence ID" value="GAC94889.1"/>
    <property type="molecule type" value="Genomic_DNA"/>
</dbReference>
<feature type="compositionally biased region" description="Polar residues" evidence="1">
    <location>
        <begin position="110"/>
        <end position="120"/>
    </location>
</feature>
<feature type="compositionally biased region" description="Low complexity" evidence="1">
    <location>
        <begin position="153"/>
        <end position="174"/>
    </location>
</feature>
<dbReference type="RefSeq" id="XP_012188476.1">
    <property type="nucleotide sequence ID" value="XM_012333086.1"/>
</dbReference>
<evidence type="ECO:0000313" key="3">
    <source>
        <dbReference type="Proteomes" id="UP000014071"/>
    </source>
</evidence>
<feature type="compositionally biased region" description="Polar residues" evidence="1">
    <location>
        <begin position="13"/>
        <end position="27"/>
    </location>
</feature>
<dbReference type="Proteomes" id="UP000014071">
    <property type="component" value="Unassembled WGS sequence"/>
</dbReference>
<feature type="region of interest" description="Disordered" evidence="1">
    <location>
        <begin position="483"/>
        <end position="527"/>
    </location>
</feature>
<gene>
    <name evidence="2" type="ORF">PHSY_002462</name>
</gene>
<feature type="region of interest" description="Disordered" evidence="1">
    <location>
        <begin position="1"/>
        <end position="236"/>
    </location>
</feature>
<dbReference type="AlphaFoldDB" id="R9P167"/>